<reference evidence="2 3" key="1">
    <citation type="submission" date="2019-02" db="EMBL/GenBank/DDBJ databases">
        <title>Kribbella capetownensis sp. nov. and Kribbella speibonae sp. nov., isolated from soil.</title>
        <authorList>
            <person name="Curtis S.M."/>
            <person name="Norton I."/>
            <person name="Everest G.J."/>
            <person name="Meyers P.R."/>
        </authorList>
    </citation>
    <scope>NUCLEOTIDE SEQUENCE [LARGE SCALE GENOMIC DNA]</scope>
    <source>
        <strain evidence="2 3">KCTC 29219</strain>
    </source>
</reference>
<accession>A0A4R0HN50</accession>
<dbReference type="Proteomes" id="UP000292346">
    <property type="component" value="Unassembled WGS sequence"/>
</dbReference>
<proteinExistence type="predicted"/>
<feature type="domain" description="AbiEi antitoxin N-terminal" evidence="1">
    <location>
        <begin position="4"/>
        <end position="49"/>
    </location>
</feature>
<keyword evidence="3" id="KW-1185">Reference proteome</keyword>
<comment type="caution">
    <text evidence="2">The sequence shown here is derived from an EMBL/GenBank/DDBJ whole genome shotgun (WGS) entry which is preliminary data.</text>
</comment>
<dbReference type="Pfam" id="PF13338">
    <property type="entry name" value="AbiEi_4"/>
    <property type="match status" value="1"/>
</dbReference>
<dbReference type="EMBL" id="SJJZ01000001">
    <property type="protein sequence ID" value="TCC12211.1"/>
    <property type="molecule type" value="Genomic_DNA"/>
</dbReference>
<gene>
    <name evidence="2" type="ORF">E0H45_13630</name>
</gene>
<sequence length="318" mass="35356">MNLRLKAVADKQGSVFSRRQALGSGYTPEQIQDRLRDGRWERVRHGQYVERADLKHLPPWERQLLLHRRLVYAAVNAMRPGTAIVSHHSALVVHNVPVWDVDLNEVQLTRSNSARSGSAAGVRHHHGQLTSDAVIEFDNLIVTSVARSLVETAATASFEAAVVSADAVLRNRLVPDAQLRSVVAQTEFWPGGPTVRSALAFASPLAESVGESRLRVLIHQQGLPVPELQAVFNDADGFIGRVDFYFPEHRTIVEFDGLSKYADGSSVVLIQEKAREDRLRALGLQVLRLTWEDLAHPARTAMLIRRAFARSRETHQAG</sequence>
<dbReference type="AlphaFoldDB" id="A0A4R0HN50"/>
<evidence type="ECO:0000313" key="3">
    <source>
        <dbReference type="Proteomes" id="UP000292346"/>
    </source>
</evidence>
<dbReference type="InterPro" id="IPR011335">
    <property type="entry name" value="Restrct_endonuc-II-like"/>
</dbReference>
<dbReference type="RefSeq" id="WP_131337480.1">
    <property type="nucleotide sequence ID" value="NZ_SJJZ01000001.1"/>
</dbReference>
<dbReference type="SUPFAM" id="SSF52980">
    <property type="entry name" value="Restriction endonuclease-like"/>
    <property type="match status" value="1"/>
</dbReference>
<dbReference type="Gene3D" id="3.40.960.10">
    <property type="entry name" value="VSR Endonuclease"/>
    <property type="match status" value="1"/>
</dbReference>
<evidence type="ECO:0000259" key="1">
    <source>
        <dbReference type="Pfam" id="PF13338"/>
    </source>
</evidence>
<dbReference type="InterPro" id="IPR025159">
    <property type="entry name" value="AbiEi_N"/>
</dbReference>
<name>A0A4R0HN50_9ACTN</name>
<evidence type="ECO:0000313" key="2">
    <source>
        <dbReference type="EMBL" id="TCC12211.1"/>
    </source>
</evidence>
<organism evidence="2 3">
    <name type="scientific">Kribbella soli</name>
    <dbReference type="NCBI Taxonomy" id="1124743"/>
    <lineage>
        <taxon>Bacteria</taxon>
        <taxon>Bacillati</taxon>
        <taxon>Actinomycetota</taxon>
        <taxon>Actinomycetes</taxon>
        <taxon>Propionibacteriales</taxon>
        <taxon>Kribbellaceae</taxon>
        <taxon>Kribbella</taxon>
    </lineage>
</organism>
<dbReference type="OrthoDB" id="5143202at2"/>
<protein>
    <recommendedName>
        <fullName evidence="1">AbiEi antitoxin N-terminal domain-containing protein</fullName>
    </recommendedName>
</protein>